<dbReference type="Proteomes" id="UP000238701">
    <property type="component" value="Unassembled WGS sequence"/>
</dbReference>
<gene>
    <name evidence="1" type="ORF">SBA1_260011</name>
</gene>
<proteinExistence type="predicted"/>
<accession>A0A2U3KHQ3</accession>
<reference evidence="2" key="1">
    <citation type="submission" date="2018-02" db="EMBL/GenBank/DDBJ databases">
        <authorList>
            <person name="Hausmann B."/>
        </authorList>
    </citation>
    <scope>NUCLEOTIDE SEQUENCE [LARGE SCALE GENOMIC DNA]</scope>
    <source>
        <strain evidence="2">Peat soil MAG SbA1</strain>
    </source>
</reference>
<evidence type="ECO:0000313" key="1">
    <source>
        <dbReference type="EMBL" id="SPF39205.1"/>
    </source>
</evidence>
<organism evidence="1 2">
    <name type="scientific">Candidatus Sulfotelmatobacter kueseliae</name>
    <dbReference type="NCBI Taxonomy" id="2042962"/>
    <lineage>
        <taxon>Bacteria</taxon>
        <taxon>Pseudomonadati</taxon>
        <taxon>Acidobacteriota</taxon>
        <taxon>Terriglobia</taxon>
        <taxon>Terriglobales</taxon>
        <taxon>Candidatus Korobacteraceae</taxon>
        <taxon>Candidatus Sulfotelmatobacter</taxon>
    </lineage>
</organism>
<evidence type="ECO:0000313" key="2">
    <source>
        <dbReference type="Proteomes" id="UP000238701"/>
    </source>
</evidence>
<sequence length="80" mass="8910">MLLVHSYHKDVSAVAAHLKWPEVKVQAAVNYAAAFPEEINEAMAENEATDFEALRRMLPQAAEFVPKQAAKDRNAQTSSR</sequence>
<name>A0A2U3KHQ3_9BACT</name>
<protein>
    <submittedName>
        <fullName evidence="1">Uncharacterized protein</fullName>
    </submittedName>
</protein>
<dbReference type="OrthoDB" id="582334at2"/>
<dbReference type="EMBL" id="OMOD01000118">
    <property type="protein sequence ID" value="SPF39205.1"/>
    <property type="molecule type" value="Genomic_DNA"/>
</dbReference>
<dbReference type="AlphaFoldDB" id="A0A2U3KHQ3"/>